<dbReference type="EMBL" id="JBBMFP010000024">
    <property type="protein sequence ID" value="MEQ2433488.1"/>
    <property type="molecule type" value="Genomic_DNA"/>
</dbReference>
<dbReference type="PANTHER" id="PTHR43280">
    <property type="entry name" value="ARAC-FAMILY TRANSCRIPTIONAL REGULATOR"/>
    <property type="match status" value="1"/>
</dbReference>
<comment type="caution">
    <text evidence="5">The sequence shown here is derived from an EMBL/GenBank/DDBJ whole genome shotgun (WGS) entry which is preliminary data.</text>
</comment>
<dbReference type="Gene3D" id="2.60.120.10">
    <property type="entry name" value="Jelly Rolls"/>
    <property type="match status" value="1"/>
</dbReference>
<dbReference type="InterPro" id="IPR011051">
    <property type="entry name" value="RmlC_Cupin_sf"/>
</dbReference>
<dbReference type="PRINTS" id="PR00032">
    <property type="entry name" value="HTHARAC"/>
</dbReference>
<dbReference type="InterPro" id="IPR009057">
    <property type="entry name" value="Homeodomain-like_sf"/>
</dbReference>
<keyword evidence="1" id="KW-0805">Transcription regulation</keyword>
<dbReference type="PANTHER" id="PTHR43280:SF2">
    <property type="entry name" value="HTH-TYPE TRANSCRIPTIONAL REGULATOR EXSA"/>
    <property type="match status" value="1"/>
</dbReference>
<evidence type="ECO:0000256" key="1">
    <source>
        <dbReference type="ARBA" id="ARBA00023015"/>
    </source>
</evidence>
<evidence type="ECO:0000259" key="4">
    <source>
        <dbReference type="PROSITE" id="PS01124"/>
    </source>
</evidence>
<name>A0ABV1DUT6_9FIRM</name>
<evidence type="ECO:0000256" key="3">
    <source>
        <dbReference type="ARBA" id="ARBA00023163"/>
    </source>
</evidence>
<evidence type="ECO:0000313" key="6">
    <source>
        <dbReference type="Proteomes" id="UP001457898"/>
    </source>
</evidence>
<dbReference type="RefSeq" id="WP_148391837.1">
    <property type="nucleotide sequence ID" value="NZ_JBBMFP010000024.1"/>
</dbReference>
<dbReference type="PROSITE" id="PS01124">
    <property type="entry name" value="HTH_ARAC_FAMILY_2"/>
    <property type="match status" value="1"/>
</dbReference>
<sequence>MIKADLSEPMYFEHDMSINVSYGHYYSRFPMHWHSFMEIVAPLSNDMSITLGNETYALTENQFALVPPRSLHSLTKNSTVPCLVLQFSNMLLPQLHDFIIHRQLLCCQPVIDVTDAVPFSDNPLETLIKIKGLFYSDISFKEMRMYEELLHFFIVIGEHNYQIKNSLSAQKTPQQKAYDRKFDAVTEYIKEHYTEQISLEDLAAFAGFSKYHFSRIFKEYYQMSLPEYITSLRVSRATELLENPDLSIMDVALQSGFSSLPSFNRTFKQINNCTPSQFRKMFDHFPG</sequence>
<keyword evidence="2" id="KW-0238">DNA-binding</keyword>
<evidence type="ECO:0000256" key="2">
    <source>
        <dbReference type="ARBA" id="ARBA00023125"/>
    </source>
</evidence>
<dbReference type="InterPro" id="IPR018060">
    <property type="entry name" value="HTH_AraC"/>
</dbReference>
<feature type="domain" description="HTH araC/xylS-type" evidence="4">
    <location>
        <begin position="183"/>
        <end position="281"/>
    </location>
</feature>
<dbReference type="InterPro" id="IPR014710">
    <property type="entry name" value="RmlC-like_jellyroll"/>
</dbReference>
<dbReference type="Proteomes" id="UP001457898">
    <property type="component" value="Unassembled WGS sequence"/>
</dbReference>
<keyword evidence="3" id="KW-0804">Transcription</keyword>
<dbReference type="Pfam" id="PF12833">
    <property type="entry name" value="HTH_18"/>
    <property type="match status" value="1"/>
</dbReference>
<dbReference type="SUPFAM" id="SSF46689">
    <property type="entry name" value="Homeodomain-like"/>
    <property type="match status" value="2"/>
</dbReference>
<dbReference type="SUPFAM" id="SSF51182">
    <property type="entry name" value="RmlC-like cupins"/>
    <property type="match status" value="1"/>
</dbReference>
<protein>
    <submittedName>
        <fullName evidence="5">AraC family transcriptional regulator</fullName>
    </submittedName>
</protein>
<dbReference type="CDD" id="cd02208">
    <property type="entry name" value="cupin_RmlC-like"/>
    <property type="match status" value="1"/>
</dbReference>
<proteinExistence type="predicted"/>
<dbReference type="InterPro" id="IPR018062">
    <property type="entry name" value="HTH_AraC-typ_CS"/>
</dbReference>
<gene>
    <name evidence="5" type="ORF">WMO65_21060</name>
</gene>
<accession>A0ABV1DUT6</accession>
<organism evidence="5 6">
    <name type="scientific">Blautia caccae</name>
    <dbReference type="NCBI Taxonomy" id="3133175"/>
    <lineage>
        <taxon>Bacteria</taxon>
        <taxon>Bacillati</taxon>
        <taxon>Bacillota</taxon>
        <taxon>Clostridia</taxon>
        <taxon>Lachnospirales</taxon>
        <taxon>Lachnospiraceae</taxon>
        <taxon>Blautia</taxon>
    </lineage>
</organism>
<dbReference type="PROSITE" id="PS00041">
    <property type="entry name" value="HTH_ARAC_FAMILY_1"/>
    <property type="match status" value="1"/>
</dbReference>
<dbReference type="SMART" id="SM00342">
    <property type="entry name" value="HTH_ARAC"/>
    <property type="match status" value="1"/>
</dbReference>
<reference evidence="5 6" key="1">
    <citation type="submission" date="2024-03" db="EMBL/GenBank/DDBJ databases">
        <title>Human intestinal bacterial collection.</title>
        <authorList>
            <person name="Pauvert C."/>
            <person name="Hitch T.C.A."/>
            <person name="Clavel T."/>
        </authorList>
    </citation>
    <scope>NUCLEOTIDE SEQUENCE [LARGE SCALE GENOMIC DNA]</scope>
    <source>
        <strain evidence="5 6">CLA-SR-H028</strain>
    </source>
</reference>
<dbReference type="Gene3D" id="1.10.10.60">
    <property type="entry name" value="Homeodomain-like"/>
    <property type="match status" value="2"/>
</dbReference>
<keyword evidence="6" id="KW-1185">Reference proteome</keyword>
<dbReference type="InterPro" id="IPR020449">
    <property type="entry name" value="Tscrpt_reg_AraC-type_HTH"/>
</dbReference>
<evidence type="ECO:0000313" key="5">
    <source>
        <dbReference type="EMBL" id="MEQ2433488.1"/>
    </source>
</evidence>